<comment type="similarity">
    <text evidence="2">Belongs to the kinesin light chain family.</text>
</comment>
<keyword evidence="14" id="KW-1185">Reference proteome</keyword>
<dbReference type="InterPro" id="IPR019734">
    <property type="entry name" value="TPR_rpt"/>
</dbReference>
<evidence type="ECO:0000256" key="9">
    <source>
        <dbReference type="ARBA" id="ARBA00023212"/>
    </source>
</evidence>
<dbReference type="GO" id="GO:0007018">
    <property type="term" value="P:microtubule-based movement"/>
    <property type="evidence" value="ECO:0007669"/>
    <property type="project" value="TreeGrafter"/>
</dbReference>
<comment type="subcellular location">
    <subcellularLocation>
        <location evidence="1">Cytoplasm</location>
        <location evidence="1">Cytoskeleton</location>
    </subcellularLocation>
</comment>
<dbReference type="Pfam" id="PF13432">
    <property type="entry name" value="TPR_16"/>
    <property type="match status" value="1"/>
</dbReference>
<name>A0A9Y2KZY4_9RHOB</name>
<evidence type="ECO:0000256" key="7">
    <source>
        <dbReference type="ARBA" id="ARBA00023054"/>
    </source>
</evidence>
<gene>
    <name evidence="13" type="ORF">QPJ95_00770</name>
</gene>
<protein>
    <submittedName>
        <fullName evidence="13">Tetratricopeptide repeat protein</fullName>
    </submittedName>
</protein>
<evidence type="ECO:0000256" key="12">
    <source>
        <dbReference type="SAM" id="MobiDB-lite"/>
    </source>
</evidence>
<dbReference type="GO" id="GO:0019894">
    <property type="term" value="F:kinesin binding"/>
    <property type="evidence" value="ECO:0007669"/>
    <property type="project" value="TreeGrafter"/>
</dbReference>
<dbReference type="PANTHER" id="PTHR45783">
    <property type="entry name" value="KINESIN LIGHT CHAIN"/>
    <property type="match status" value="1"/>
</dbReference>
<feature type="repeat" description="TPR" evidence="10">
    <location>
        <begin position="223"/>
        <end position="256"/>
    </location>
</feature>
<keyword evidence="5" id="KW-0677">Repeat</keyword>
<feature type="coiled-coil region" evidence="11">
    <location>
        <begin position="60"/>
        <end position="108"/>
    </location>
</feature>
<evidence type="ECO:0000313" key="13">
    <source>
        <dbReference type="EMBL" id="WIY25524.1"/>
    </source>
</evidence>
<dbReference type="SMART" id="SM00028">
    <property type="entry name" value="TPR"/>
    <property type="match status" value="4"/>
</dbReference>
<keyword evidence="9" id="KW-0206">Cytoskeleton</keyword>
<evidence type="ECO:0000256" key="8">
    <source>
        <dbReference type="ARBA" id="ARBA00023175"/>
    </source>
</evidence>
<evidence type="ECO:0000256" key="5">
    <source>
        <dbReference type="ARBA" id="ARBA00022737"/>
    </source>
</evidence>
<dbReference type="RefSeq" id="WP_270918706.1">
    <property type="nucleotide sequence ID" value="NZ_CP127247.1"/>
</dbReference>
<evidence type="ECO:0000256" key="11">
    <source>
        <dbReference type="SAM" id="Coils"/>
    </source>
</evidence>
<dbReference type="Proteomes" id="UP001238334">
    <property type="component" value="Chromosome"/>
</dbReference>
<evidence type="ECO:0000256" key="2">
    <source>
        <dbReference type="ARBA" id="ARBA00009622"/>
    </source>
</evidence>
<dbReference type="AlphaFoldDB" id="A0A9Y2KZY4"/>
<evidence type="ECO:0000256" key="3">
    <source>
        <dbReference type="ARBA" id="ARBA00022490"/>
    </source>
</evidence>
<feature type="region of interest" description="Disordered" evidence="12">
    <location>
        <begin position="1"/>
        <end position="21"/>
    </location>
</feature>
<dbReference type="InterPro" id="IPR002151">
    <property type="entry name" value="Kinesin_light"/>
</dbReference>
<feature type="repeat" description="TPR" evidence="10">
    <location>
        <begin position="148"/>
        <end position="181"/>
    </location>
</feature>
<dbReference type="KEGG" id="ppso:QPJ95_00770"/>
<dbReference type="PANTHER" id="PTHR45783:SF3">
    <property type="entry name" value="KINESIN LIGHT CHAIN"/>
    <property type="match status" value="1"/>
</dbReference>
<dbReference type="SUPFAM" id="SSF48452">
    <property type="entry name" value="TPR-like"/>
    <property type="match status" value="2"/>
</dbReference>
<keyword evidence="4" id="KW-0493">Microtubule</keyword>
<keyword evidence="7 11" id="KW-0175">Coiled coil</keyword>
<organism evidence="13 14">
    <name type="scientific">Parasedimentitalea psychrophila</name>
    <dbReference type="NCBI Taxonomy" id="2997337"/>
    <lineage>
        <taxon>Bacteria</taxon>
        <taxon>Pseudomonadati</taxon>
        <taxon>Pseudomonadota</taxon>
        <taxon>Alphaproteobacteria</taxon>
        <taxon>Rhodobacterales</taxon>
        <taxon>Paracoccaceae</taxon>
        <taxon>Parasedimentitalea</taxon>
    </lineage>
</organism>
<dbReference type="GO" id="GO:0005874">
    <property type="term" value="C:microtubule"/>
    <property type="evidence" value="ECO:0007669"/>
    <property type="project" value="UniProtKB-KW"/>
</dbReference>
<dbReference type="Pfam" id="PF13424">
    <property type="entry name" value="TPR_12"/>
    <property type="match status" value="2"/>
</dbReference>
<keyword evidence="6 10" id="KW-0802">TPR repeat</keyword>
<reference evidence="13 14" key="1">
    <citation type="submission" date="2023-06" db="EMBL/GenBank/DDBJ databases">
        <title>Parasedimentitalea psychrophila sp. nov., a psychrophilic bacterium isolated from deep-sea sediment.</title>
        <authorList>
            <person name="Li A."/>
        </authorList>
    </citation>
    <scope>NUCLEOTIDE SEQUENCE [LARGE SCALE GENOMIC DNA]</scope>
    <source>
        <strain evidence="13 14">QS115</strain>
    </source>
</reference>
<dbReference type="Gene3D" id="1.25.40.10">
    <property type="entry name" value="Tetratricopeptide repeat domain"/>
    <property type="match status" value="2"/>
</dbReference>
<sequence length="364" mass="40957">MLGDNTDNTIHNGSGNTQARDIHGISPEQFERQLNKSLVDLRADLEAKHAETRRADAAELKMRQMEISDLQRQIGDYEARVANPEAAYKEHIARIAELEQLLRDATVEIGENRIKDAQAALEQGDFSKADEIFAEVEEFETQAVKRASKASFGRGLIAEEQVRWQDAAEHYSRAARLDPSYETLIKAGHFLGRSGLYAEAIRIEEQLLQVAMKEFGDEHKNTAIALNNLAANYKETERYGEAEPLYRKALEIDRKVLGTDHPDYAIRLNNLAALLEATGRYGEAEPLYLEALEVDRKVLGIEHPDYAIHLSNFAGLLVRTGRPEDAEPMYRKALLVFETALGMEHPHTVQSRGLLEGFLTDHPN</sequence>
<evidence type="ECO:0000256" key="6">
    <source>
        <dbReference type="ARBA" id="ARBA00022803"/>
    </source>
</evidence>
<keyword evidence="3" id="KW-0963">Cytoplasm</keyword>
<evidence type="ECO:0000256" key="4">
    <source>
        <dbReference type="ARBA" id="ARBA00022701"/>
    </source>
</evidence>
<feature type="compositionally biased region" description="Polar residues" evidence="12">
    <location>
        <begin position="1"/>
        <end position="19"/>
    </location>
</feature>
<keyword evidence="8" id="KW-0505">Motor protein</keyword>
<dbReference type="PROSITE" id="PS50005">
    <property type="entry name" value="TPR"/>
    <property type="match status" value="2"/>
</dbReference>
<evidence type="ECO:0000313" key="14">
    <source>
        <dbReference type="Proteomes" id="UP001238334"/>
    </source>
</evidence>
<accession>A0A9Y2KZY4</accession>
<dbReference type="GO" id="GO:0005871">
    <property type="term" value="C:kinesin complex"/>
    <property type="evidence" value="ECO:0007669"/>
    <property type="project" value="InterPro"/>
</dbReference>
<dbReference type="EMBL" id="CP127247">
    <property type="protein sequence ID" value="WIY25524.1"/>
    <property type="molecule type" value="Genomic_DNA"/>
</dbReference>
<dbReference type="InterPro" id="IPR011990">
    <property type="entry name" value="TPR-like_helical_dom_sf"/>
</dbReference>
<dbReference type="PRINTS" id="PR00381">
    <property type="entry name" value="KINESINLIGHT"/>
</dbReference>
<dbReference type="GO" id="GO:0005737">
    <property type="term" value="C:cytoplasm"/>
    <property type="evidence" value="ECO:0007669"/>
    <property type="project" value="TreeGrafter"/>
</dbReference>
<evidence type="ECO:0000256" key="10">
    <source>
        <dbReference type="PROSITE-ProRule" id="PRU00339"/>
    </source>
</evidence>
<proteinExistence type="inferred from homology"/>
<evidence type="ECO:0000256" key="1">
    <source>
        <dbReference type="ARBA" id="ARBA00004245"/>
    </source>
</evidence>